<comment type="caution">
    <text evidence="3">The sequence shown here is derived from an EMBL/GenBank/DDBJ whole genome shotgun (WGS) entry which is preliminary data.</text>
</comment>
<accession>A0ABS6SI01</accession>
<feature type="domain" description="Glycosyltransferase subfamily 4-like N-terminal" evidence="2">
    <location>
        <begin position="37"/>
        <end position="181"/>
    </location>
</feature>
<reference evidence="3 4" key="1">
    <citation type="submission" date="2021-04" db="EMBL/GenBank/DDBJ databases">
        <authorList>
            <person name="Pira H."/>
            <person name="Risdian C."/>
            <person name="Wink J."/>
        </authorList>
    </citation>
    <scope>NUCLEOTIDE SEQUENCE [LARGE SCALE GENOMIC DNA]</scope>
    <source>
        <strain evidence="3 4">WH131</strain>
    </source>
</reference>
<evidence type="ECO:0000313" key="4">
    <source>
        <dbReference type="Proteomes" id="UP000699975"/>
    </source>
</evidence>
<dbReference type="InterPro" id="IPR001296">
    <property type="entry name" value="Glyco_trans_1"/>
</dbReference>
<sequence length="385" mass="42229">MTATPRILHCHSTFAAEGGGARSARLINTFGKGLTHQIVSAEPDRMDARTLIDRRATQVGYPHDFPSLSGRPTPGRLIGIAQALKPYDLILTYNWGAMNVAMAHTVFAQQLGLPPLIHHEGGFNAEEAQELTFSRNWYRRIALGRAHSLVVPSQSLEKIAIDVWKQPRQRVIRIPNGIDTKSFARRPDTGGLRLVKRKGEKWIGTLGDLRAVKQLPLLVAAVADLPDDYHLVIFGDGPEKDAIQSAAVEHEISHRVHIPGAVSDPTEIMGLLDIFAMSSKYEQFPLVMIEAMAAGLPIVAPDVGDIKTMLAEKNREFISVPSGSEALGAMLAEFVRDPDLAKQVGAENREKARKLFDVSRMAKRYGDLYASALGGAWKGPRENGR</sequence>
<feature type="domain" description="Glycosyl transferase family 1" evidence="1">
    <location>
        <begin position="195"/>
        <end position="350"/>
    </location>
</feature>
<dbReference type="Pfam" id="PF00534">
    <property type="entry name" value="Glycos_transf_1"/>
    <property type="match status" value="1"/>
</dbReference>
<name>A0ABS6SI01_9SPHN</name>
<dbReference type="Proteomes" id="UP000699975">
    <property type="component" value="Unassembled WGS sequence"/>
</dbReference>
<evidence type="ECO:0000259" key="1">
    <source>
        <dbReference type="Pfam" id="PF00534"/>
    </source>
</evidence>
<evidence type="ECO:0000259" key="2">
    <source>
        <dbReference type="Pfam" id="PF13439"/>
    </source>
</evidence>
<organism evidence="3 4">
    <name type="scientific">Erythrobacter ani</name>
    <dbReference type="NCBI Taxonomy" id="2827235"/>
    <lineage>
        <taxon>Bacteria</taxon>
        <taxon>Pseudomonadati</taxon>
        <taxon>Pseudomonadota</taxon>
        <taxon>Alphaproteobacteria</taxon>
        <taxon>Sphingomonadales</taxon>
        <taxon>Erythrobacteraceae</taxon>
        <taxon>Erythrobacter/Porphyrobacter group</taxon>
        <taxon>Erythrobacter</taxon>
    </lineage>
</organism>
<keyword evidence="4" id="KW-1185">Reference proteome</keyword>
<evidence type="ECO:0000313" key="3">
    <source>
        <dbReference type="EMBL" id="MBV7264640.1"/>
    </source>
</evidence>
<dbReference type="PANTHER" id="PTHR12526:SF636">
    <property type="entry name" value="BLL3647 PROTEIN"/>
    <property type="match status" value="1"/>
</dbReference>
<proteinExistence type="predicted"/>
<protein>
    <submittedName>
        <fullName evidence="3">Glycosyltransferase family 4 protein</fullName>
    </submittedName>
</protein>
<gene>
    <name evidence="3" type="ORF">KCG45_00440</name>
</gene>
<dbReference type="InterPro" id="IPR028098">
    <property type="entry name" value="Glyco_trans_4-like_N"/>
</dbReference>
<dbReference type="Pfam" id="PF13439">
    <property type="entry name" value="Glyco_transf_4"/>
    <property type="match status" value="1"/>
</dbReference>
<dbReference type="CDD" id="cd03801">
    <property type="entry name" value="GT4_PimA-like"/>
    <property type="match status" value="1"/>
</dbReference>
<dbReference type="EMBL" id="JAGSPB010000001">
    <property type="protein sequence ID" value="MBV7264640.1"/>
    <property type="molecule type" value="Genomic_DNA"/>
</dbReference>
<dbReference type="RefSeq" id="WP_218315194.1">
    <property type="nucleotide sequence ID" value="NZ_JAGSPB010000001.1"/>
</dbReference>
<dbReference type="PANTHER" id="PTHR12526">
    <property type="entry name" value="GLYCOSYLTRANSFERASE"/>
    <property type="match status" value="1"/>
</dbReference>